<sequence>MFRFKDGASVVAAVISWPPISPWWRWTRTHLKGALLGVLEIEENHNNEFSIVGPILILDILANNLNFTYTLTQPADRLWGTKLSNDSWTGMVGLVSRQEADIALGPFAQTETRMKVVDFTESLFLDDQHPDMRWPDLRGRQRLVVGVGDGRG</sequence>
<evidence type="ECO:0000256" key="1">
    <source>
        <dbReference type="ARBA" id="ARBA00004651"/>
    </source>
</evidence>
<comment type="subcellular location">
    <subcellularLocation>
        <location evidence="1">Cell membrane</location>
        <topology evidence="1">Multi-pass membrane protein</topology>
    </subcellularLocation>
</comment>
<feature type="non-terminal residue" evidence="13">
    <location>
        <position position="152"/>
    </location>
</feature>
<dbReference type="GO" id="GO:0005886">
    <property type="term" value="C:plasma membrane"/>
    <property type="evidence" value="ECO:0007669"/>
    <property type="project" value="UniProtKB-SubCell"/>
</dbReference>
<dbReference type="Proteomes" id="UP000747542">
    <property type="component" value="Unassembled WGS sequence"/>
</dbReference>
<dbReference type="GO" id="GO:0015276">
    <property type="term" value="F:ligand-gated monoatomic ion channel activity"/>
    <property type="evidence" value="ECO:0007669"/>
    <property type="project" value="InterPro"/>
</dbReference>
<evidence type="ECO:0000259" key="12">
    <source>
        <dbReference type="SMART" id="SM00918"/>
    </source>
</evidence>
<dbReference type="InterPro" id="IPR019594">
    <property type="entry name" value="Glu/Gly-bd"/>
</dbReference>
<keyword evidence="6" id="KW-0406">Ion transport</keyword>
<protein>
    <submittedName>
        <fullName evidence="13">Glutamate receptor-like 65</fullName>
    </submittedName>
</protein>
<reference evidence="13" key="1">
    <citation type="journal article" date="2021" name="Sci. Adv.">
        <title>The American lobster genome reveals insights on longevity, neural, and immune adaptations.</title>
        <authorList>
            <person name="Polinski J.M."/>
            <person name="Zimin A.V."/>
            <person name="Clark K.F."/>
            <person name="Kohn A.B."/>
            <person name="Sadowski N."/>
            <person name="Timp W."/>
            <person name="Ptitsyn A."/>
            <person name="Khanna P."/>
            <person name="Romanova D.Y."/>
            <person name="Williams P."/>
            <person name="Greenwood S.J."/>
            <person name="Moroz L.L."/>
            <person name="Walt D.R."/>
            <person name="Bodnar A.G."/>
        </authorList>
    </citation>
    <scope>NUCLEOTIDE SEQUENCE</scope>
    <source>
        <strain evidence="13">GMGI-L3</strain>
    </source>
</reference>
<name>A0A8J5J9Q7_HOMAM</name>
<keyword evidence="9" id="KW-0325">Glycoprotein</keyword>
<dbReference type="InterPro" id="IPR052192">
    <property type="entry name" value="Insect_Ionotropic_Sensory_Rcpt"/>
</dbReference>
<dbReference type="PANTHER" id="PTHR42643">
    <property type="entry name" value="IONOTROPIC RECEPTOR 20A-RELATED"/>
    <property type="match status" value="1"/>
</dbReference>
<evidence type="ECO:0000256" key="5">
    <source>
        <dbReference type="ARBA" id="ARBA00022989"/>
    </source>
</evidence>
<evidence type="ECO:0000256" key="11">
    <source>
        <dbReference type="ARBA" id="ARBA00023303"/>
    </source>
</evidence>
<dbReference type="SUPFAM" id="SSF53850">
    <property type="entry name" value="Periplasmic binding protein-like II"/>
    <property type="match status" value="1"/>
</dbReference>
<dbReference type="AlphaFoldDB" id="A0A8J5J9Q7"/>
<keyword evidence="8 13" id="KW-0675">Receptor</keyword>
<proteinExistence type="predicted"/>
<evidence type="ECO:0000256" key="4">
    <source>
        <dbReference type="ARBA" id="ARBA00022692"/>
    </source>
</evidence>
<evidence type="ECO:0000313" key="14">
    <source>
        <dbReference type="Proteomes" id="UP000747542"/>
    </source>
</evidence>
<evidence type="ECO:0000256" key="8">
    <source>
        <dbReference type="ARBA" id="ARBA00023170"/>
    </source>
</evidence>
<accession>A0A8J5J9Q7</accession>
<keyword evidence="11" id="KW-0407">Ion channel</keyword>
<comment type="caution">
    <text evidence="13">The sequence shown here is derived from an EMBL/GenBank/DDBJ whole genome shotgun (WGS) entry which is preliminary data.</text>
</comment>
<dbReference type="EMBL" id="JAHLQT010046361">
    <property type="protein sequence ID" value="KAG7153603.1"/>
    <property type="molecule type" value="Genomic_DNA"/>
</dbReference>
<keyword evidence="5" id="KW-1133">Transmembrane helix</keyword>
<organism evidence="13 14">
    <name type="scientific">Homarus americanus</name>
    <name type="common">American lobster</name>
    <dbReference type="NCBI Taxonomy" id="6706"/>
    <lineage>
        <taxon>Eukaryota</taxon>
        <taxon>Metazoa</taxon>
        <taxon>Ecdysozoa</taxon>
        <taxon>Arthropoda</taxon>
        <taxon>Crustacea</taxon>
        <taxon>Multicrustacea</taxon>
        <taxon>Malacostraca</taxon>
        <taxon>Eumalacostraca</taxon>
        <taxon>Eucarida</taxon>
        <taxon>Decapoda</taxon>
        <taxon>Pleocyemata</taxon>
        <taxon>Astacidea</taxon>
        <taxon>Nephropoidea</taxon>
        <taxon>Nephropidae</taxon>
        <taxon>Homarus</taxon>
    </lineage>
</organism>
<evidence type="ECO:0000256" key="6">
    <source>
        <dbReference type="ARBA" id="ARBA00023065"/>
    </source>
</evidence>
<keyword evidence="10" id="KW-1071">Ligand-gated ion channel</keyword>
<dbReference type="Gene3D" id="3.40.190.10">
    <property type="entry name" value="Periplasmic binding protein-like II"/>
    <property type="match status" value="1"/>
</dbReference>
<keyword evidence="7" id="KW-0472">Membrane</keyword>
<evidence type="ECO:0000256" key="2">
    <source>
        <dbReference type="ARBA" id="ARBA00022448"/>
    </source>
</evidence>
<evidence type="ECO:0000313" key="13">
    <source>
        <dbReference type="EMBL" id="KAG7153603.1"/>
    </source>
</evidence>
<keyword evidence="4" id="KW-0812">Transmembrane</keyword>
<evidence type="ECO:0000256" key="7">
    <source>
        <dbReference type="ARBA" id="ARBA00023136"/>
    </source>
</evidence>
<keyword evidence="2" id="KW-0813">Transport</keyword>
<dbReference type="Pfam" id="PF10613">
    <property type="entry name" value="Lig_chan-Glu_bd"/>
    <property type="match status" value="1"/>
</dbReference>
<keyword evidence="14" id="KW-1185">Reference proteome</keyword>
<evidence type="ECO:0000256" key="10">
    <source>
        <dbReference type="ARBA" id="ARBA00023286"/>
    </source>
</evidence>
<gene>
    <name evidence="13" type="primary">Glrk-L65</name>
    <name evidence="13" type="ORF">Hamer_G026653</name>
</gene>
<dbReference type="SMART" id="SM00918">
    <property type="entry name" value="Lig_chan-Glu_bd"/>
    <property type="match status" value="1"/>
</dbReference>
<evidence type="ECO:0000256" key="9">
    <source>
        <dbReference type="ARBA" id="ARBA00023180"/>
    </source>
</evidence>
<keyword evidence="3" id="KW-1003">Cell membrane</keyword>
<feature type="domain" description="Ionotropic glutamate receptor L-glutamate and glycine-binding" evidence="12">
    <location>
        <begin position="37"/>
        <end position="97"/>
    </location>
</feature>
<evidence type="ECO:0000256" key="3">
    <source>
        <dbReference type="ARBA" id="ARBA00022475"/>
    </source>
</evidence>
<dbReference type="PANTHER" id="PTHR42643:SF24">
    <property type="entry name" value="IONOTROPIC RECEPTOR 60A"/>
    <property type="match status" value="1"/>
</dbReference>